<dbReference type="InterPro" id="IPR019734">
    <property type="entry name" value="TPR_rpt"/>
</dbReference>
<dbReference type="EMBL" id="FOYL01000010">
    <property type="protein sequence ID" value="SFR26907.1"/>
    <property type="molecule type" value="Genomic_DNA"/>
</dbReference>
<sequence>MTAEYRVLGPLEVLLDGEPVVVPAGRGRVLLATLLLRANEFVSVDELVERVWDGEPPALDRAHKTLQTVVLRLRQSLGAANCVRTSSRGYTAEVAPGQLDLARFRELAAQGDHRAALELWRGPVLGNVTSESLHREDVPRLVEEQVVTLERRIDEDLARAADVLVPELWSLVRQHPLREVFWAQLMLALHRAGRQAEALSAYQEIRKRLADELGVDPGRRLREAHEQVLSGEVPASPVVPRQLPPAYPHFAGREPELARLTEMVRVRPDEPVLISAINGIGGVGKTALAVQWAHRVADRFPDGQLHVNLRGFDLRAEPLDPIAVARDFLVGLGVPANELPTSDEAVIAEYRSLLARRRVLVVLDNARDVDQVRPLLPGGAGNLVLITSRNRLSGLVAREGAQPVSLDVMDEQAATDLLTERIGAARIAAEPDAVARLVKRCAGLPLALGIVAARAAYGDPLTALADELEKERLDALDIDDPTTGVRHVFSWSLRSVSEDAARVFVMLGRHPGPEFTVEAAASLAAVSGTEARRALAELVGSSLVTRTSIGRYLLHDLLRDYAAERFGELSQERQAEAQQRMFDHYLHSSLKANRWTESRAVWTPLAPPSPAAVIAPVPDVQAAKDWFRTEQSVLLGMLTEMVTAGADDLVWRLAYTLHLPLLREGLLVEGEEAELLALAAAQRRDDVFGRQRLHRALGGIYIAKRELPKAEHHLRSALRCEEEMDNVDGQVDVSRGLAHVYEELGHHDRSLEVLSRLHPRIAELNVYQRGYYLAALARAHQQVGERERAIELCMEAEASFALDDGPKKMPHANNAETLGDIYVELGRYAEAVESYRLSVDRMRAMHHTYYLGEGLFRLARTQIAAGEPEAAREHLVEALSIYEKLHHRGTEEARALLASVINV</sequence>
<dbReference type="GO" id="GO:0006355">
    <property type="term" value="P:regulation of DNA-templated transcription"/>
    <property type="evidence" value="ECO:0007669"/>
    <property type="project" value="InterPro"/>
</dbReference>
<gene>
    <name evidence="7" type="ORF">SAMN04488564_110231</name>
</gene>
<dbReference type="Gene3D" id="1.25.40.10">
    <property type="entry name" value="Tetratricopeptide repeat domain"/>
    <property type="match status" value="3"/>
</dbReference>
<accession>A0A1I6FAV8</accession>
<reference evidence="8" key="1">
    <citation type="submission" date="2016-10" db="EMBL/GenBank/DDBJ databases">
        <authorList>
            <person name="Varghese N."/>
            <person name="Submissions S."/>
        </authorList>
    </citation>
    <scope>NUCLEOTIDE SEQUENCE [LARGE SCALE GENOMIC DNA]</scope>
    <source>
        <strain evidence="8">DSM 44232</strain>
    </source>
</reference>
<dbReference type="Pfam" id="PF00486">
    <property type="entry name" value="Trans_reg_C"/>
    <property type="match status" value="1"/>
</dbReference>
<keyword evidence="4" id="KW-0804">Transcription</keyword>
<evidence type="ECO:0000313" key="8">
    <source>
        <dbReference type="Proteomes" id="UP000198583"/>
    </source>
</evidence>
<dbReference type="SMART" id="SM00862">
    <property type="entry name" value="Trans_reg_C"/>
    <property type="match status" value="1"/>
</dbReference>
<feature type="domain" description="Bacterial transcriptional activator" evidence="6">
    <location>
        <begin position="99"/>
        <end position="229"/>
    </location>
</feature>
<evidence type="ECO:0000256" key="4">
    <source>
        <dbReference type="ARBA" id="ARBA00023163"/>
    </source>
</evidence>
<dbReference type="GO" id="GO:0000160">
    <property type="term" value="P:phosphorelay signal transduction system"/>
    <property type="evidence" value="ECO:0007669"/>
    <property type="project" value="InterPro"/>
</dbReference>
<keyword evidence="8" id="KW-1185">Reference proteome</keyword>
<dbReference type="CDD" id="cd15831">
    <property type="entry name" value="BTAD"/>
    <property type="match status" value="1"/>
</dbReference>
<evidence type="ECO:0000256" key="2">
    <source>
        <dbReference type="ARBA" id="ARBA00023015"/>
    </source>
</evidence>
<dbReference type="Pfam" id="PF13181">
    <property type="entry name" value="TPR_8"/>
    <property type="match status" value="1"/>
</dbReference>
<dbReference type="GO" id="GO:0043531">
    <property type="term" value="F:ADP binding"/>
    <property type="evidence" value="ECO:0007669"/>
    <property type="project" value="InterPro"/>
</dbReference>
<dbReference type="InterPro" id="IPR001867">
    <property type="entry name" value="OmpR/PhoB-type_DNA-bd"/>
</dbReference>
<name>A0A1I6FAV8_9PSEU</name>
<dbReference type="Gene3D" id="3.40.50.300">
    <property type="entry name" value="P-loop containing nucleotide triphosphate hydrolases"/>
    <property type="match status" value="1"/>
</dbReference>
<keyword evidence="3 7" id="KW-0238">DNA-binding</keyword>
<dbReference type="Proteomes" id="UP000198583">
    <property type="component" value="Unassembled WGS sequence"/>
</dbReference>
<evidence type="ECO:0000259" key="5">
    <source>
        <dbReference type="SMART" id="SM00862"/>
    </source>
</evidence>
<dbReference type="SUPFAM" id="SSF48452">
    <property type="entry name" value="TPR-like"/>
    <property type="match status" value="2"/>
</dbReference>
<comment type="similarity">
    <text evidence="1">Belongs to the AfsR/DnrI/RedD regulatory family.</text>
</comment>
<dbReference type="PANTHER" id="PTHR35807">
    <property type="entry name" value="TRANSCRIPTIONAL REGULATOR REDD-RELATED"/>
    <property type="match status" value="1"/>
</dbReference>
<evidence type="ECO:0000313" key="7">
    <source>
        <dbReference type="EMBL" id="SFR26907.1"/>
    </source>
</evidence>
<dbReference type="Pfam" id="PF03704">
    <property type="entry name" value="BTAD"/>
    <property type="match status" value="1"/>
</dbReference>
<dbReference type="PANTHER" id="PTHR35807:SF1">
    <property type="entry name" value="TRANSCRIPTIONAL REGULATOR REDD"/>
    <property type="match status" value="1"/>
</dbReference>
<dbReference type="InterPro" id="IPR016032">
    <property type="entry name" value="Sig_transdc_resp-reg_C-effctor"/>
</dbReference>
<dbReference type="Gene3D" id="1.10.10.10">
    <property type="entry name" value="Winged helix-like DNA-binding domain superfamily/Winged helix DNA-binding domain"/>
    <property type="match status" value="1"/>
</dbReference>
<dbReference type="GO" id="GO:0003677">
    <property type="term" value="F:DNA binding"/>
    <property type="evidence" value="ECO:0007669"/>
    <property type="project" value="UniProtKB-KW"/>
</dbReference>
<dbReference type="InterPro" id="IPR036388">
    <property type="entry name" value="WH-like_DNA-bd_sf"/>
</dbReference>
<evidence type="ECO:0000256" key="1">
    <source>
        <dbReference type="ARBA" id="ARBA00005820"/>
    </source>
</evidence>
<dbReference type="InterPro" id="IPR051677">
    <property type="entry name" value="AfsR-DnrI-RedD_regulator"/>
</dbReference>
<dbReference type="InterPro" id="IPR005158">
    <property type="entry name" value="BTAD"/>
</dbReference>
<dbReference type="OrthoDB" id="3275754at2"/>
<organism evidence="7 8">
    <name type="scientific">Lentzea waywayandensis</name>
    <dbReference type="NCBI Taxonomy" id="84724"/>
    <lineage>
        <taxon>Bacteria</taxon>
        <taxon>Bacillati</taxon>
        <taxon>Actinomycetota</taxon>
        <taxon>Actinomycetes</taxon>
        <taxon>Pseudonocardiales</taxon>
        <taxon>Pseudonocardiaceae</taxon>
        <taxon>Lentzea</taxon>
    </lineage>
</organism>
<feature type="domain" description="OmpR/PhoB-type" evidence="5">
    <location>
        <begin position="17"/>
        <end position="92"/>
    </location>
</feature>
<dbReference type="STRING" id="84724.SAMN04488564_110231"/>
<dbReference type="SUPFAM" id="SSF46894">
    <property type="entry name" value="C-terminal effector domain of the bipartite response regulators"/>
    <property type="match status" value="1"/>
</dbReference>
<evidence type="ECO:0000256" key="3">
    <source>
        <dbReference type="ARBA" id="ARBA00023125"/>
    </source>
</evidence>
<dbReference type="PRINTS" id="PR00364">
    <property type="entry name" value="DISEASERSIST"/>
</dbReference>
<dbReference type="RefSeq" id="WP_093602514.1">
    <property type="nucleotide sequence ID" value="NZ_FOYL01000010.1"/>
</dbReference>
<dbReference type="SUPFAM" id="SSF52540">
    <property type="entry name" value="P-loop containing nucleoside triphosphate hydrolases"/>
    <property type="match status" value="1"/>
</dbReference>
<proteinExistence type="inferred from homology"/>
<dbReference type="AlphaFoldDB" id="A0A1I6FAV8"/>
<dbReference type="SMART" id="SM01043">
    <property type="entry name" value="BTAD"/>
    <property type="match status" value="1"/>
</dbReference>
<dbReference type="InterPro" id="IPR011990">
    <property type="entry name" value="TPR-like_helical_dom_sf"/>
</dbReference>
<keyword evidence="2" id="KW-0805">Transcription regulation</keyword>
<evidence type="ECO:0000259" key="6">
    <source>
        <dbReference type="SMART" id="SM01043"/>
    </source>
</evidence>
<dbReference type="InterPro" id="IPR027417">
    <property type="entry name" value="P-loop_NTPase"/>
</dbReference>
<protein>
    <submittedName>
        <fullName evidence="7">DNA-binding transcriptional activator of the SARP family</fullName>
    </submittedName>
</protein>